<reference evidence="1 2" key="2">
    <citation type="submission" date="2018-11" db="EMBL/GenBank/DDBJ databases">
        <authorList>
            <consortium name="Pathogen Informatics"/>
        </authorList>
    </citation>
    <scope>NUCLEOTIDE SEQUENCE [LARGE SCALE GENOMIC DNA]</scope>
    <source>
        <strain evidence="1 2">MHpl1</strain>
    </source>
</reference>
<evidence type="ECO:0000313" key="3">
    <source>
        <dbReference type="WBParaSite" id="HPLM_0000861701-mRNA-1"/>
    </source>
</evidence>
<proteinExistence type="predicted"/>
<keyword evidence="2" id="KW-1185">Reference proteome</keyword>
<reference evidence="3" key="1">
    <citation type="submission" date="2017-02" db="UniProtKB">
        <authorList>
            <consortium name="WormBaseParasite"/>
        </authorList>
    </citation>
    <scope>IDENTIFICATION</scope>
</reference>
<sequence>MDGVGRHDKLGQPFTLLIPFHSVSPDVKLFSRSSGANLGVKITDDDLEESVVFSVELLQIHIKRFQLLFFVARCWCVSNEDAFVRIDVPGQVRIDEDTYAADASTVACSKEQFFSSLKYSVQRAMPSRLGQSDDVVLDLPSLHHQVF</sequence>
<name>A0A0N4WDG3_HAEPC</name>
<dbReference type="OMA" id="VEFQIHI"/>
<protein>
    <submittedName>
        <fullName evidence="3">SHSP domain-containing protein</fullName>
    </submittedName>
</protein>
<dbReference type="EMBL" id="UZAF01016896">
    <property type="protein sequence ID" value="VDO35360.1"/>
    <property type="molecule type" value="Genomic_DNA"/>
</dbReference>
<organism evidence="3">
    <name type="scientific">Haemonchus placei</name>
    <name type="common">Barber's pole worm</name>
    <dbReference type="NCBI Taxonomy" id="6290"/>
    <lineage>
        <taxon>Eukaryota</taxon>
        <taxon>Metazoa</taxon>
        <taxon>Ecdysozoa</taxon>
        <taxon>Nematoda</taxon>
        <taxon>Chromadorea</taxon>
        <taxon>Rhabditida</taxon>
        <taxon>Rhabditina</taxon>
        <taxon>Rhabditomorpha</taxon>
        <taxon>Strongyloidea</taxon>
        <taxon>Trichostrongylidae</taxon>
        <taxon>Haemonchus</taxon>
    </lineage>
</organism>
<accession>A0A0N4WDG3</accession>
<gene>
    <name evidence="1" type="ORF">HPLM_LOCUS8609</name>
</gene>
<evidence type="ECO:0000313" key="1">
    <source>
        <dbReference type="EMBL" id="VDO35360.1"/>
    </source>
</evidence>
<dbReference type="Proteomes" id="UP000268014">
    <property type="component" value="Unassembled WGS sequence"/>
</dbReference>
<dbReference type="AlphaFoldDB" id="A0A0N4WDG3"/>
<evidence type="ECO:0000313" key="2">
    <source>
        <dbReference type="Proteomes" id="UP000268014"/>
    </source>
</evidence>
<dbReference type="OrthoDB" id="5894480at2759"/>
<dbReference type="WBParaSite" id="HPLM_0000861701-mRNA-1">
    <property type="protein sequence ID" value="HPLM_0000861701-mRNA-1"/>
    <property type="gene ID" value="HPLM_0000861701"/>
</dbReference>